<comment type="caution">
    <text evidence="3">The sequence shown here is derived from an EMBL/GenBank/DDBJ whole genome shotgun (WGS) entry which is preliminary data.</text>
</comment>
<reference evidence="3 4" key="1">
    <citation type="submission" date="2021-05" db="EMBL/GenBank/DDBJ databases">
        <title>Kineosporia and Streptomyces sp. nov. two new marine actinobacteria isolated from Coral.</title>
        <authorList>
            <person name="Buangrab K."/>
            <person name="Sutthacheep M."/>
            <person name="Yeemin T."/>
            <person name="Harunari E."/>
            <person name="Igarashi Y."/>
            <person name="Kanchanasin P."/>
            <person name="Tanasupawat S."/>
            <person name="Phongsopitanun W."/>
        </authorList>
    </citation>
    <scope>NUCLEOTIDE SEQUENCE [LARGE SCALE GENOMIC DNA]</scope>
    <source>
        <strain evidence="3 4">J2-2</strain>
    </source>
</reference>
<evidence type="ECO:0000313" key="4">
    <source>
        <dbReference type="Proteomes" id="UP001197247"/>
    </source>
</evidence>
<dbReference type="SUPFAM" id="SSF51735">
    <property type="entry name" value="NAD(P)-binding Rossmann-fold domains"/>
    <property type="match status" value="1"/>
</dbReference>
<dbReference type="Pfam" id="PF00106">
    <property type="entry name" value="adh_short"/>
    <property type="match status" value="1"/>
</dbReference>
<dbReference type="InterPro" id="IPR002347">
    <property type="entry name" value="SDR_fam"/>
</dbReference>
<dbReference type="InterPro" id="IPR020904">
    <property type="entry name" value="Sc_DH/Rdtase_CS"/>
</dbReference>
<keyword evidence="4" id="KW-1185">Reference proteome</keyword>
<gene>
    <name evidence="3" type="ORF">KIH74_26380</name>
</gene>
<evidence type="ECO:0000256" key="2">
    <source>
        <dbReference type="ARBA" id="ARBA00023002"/>
    </source>
</evidence>
<dbReference type="EMBL" id="JAHBAY010000012">
    <property type="protein sequence ID" value="MBT0772501.1"/>
    <property type="molecule type" value="Genomic_DNA"/>
</dbReference>
<proteinExistence type="inferred from homology"/>
<dbReference type="Gene3D" id="3.40.50.720">
    <property type="entry name" value="NAD(P)-binding Rossmann-like Domain"/>
    <property type="match status" value="1"/>
</dbReference>
<dbReference type="Proteomes" id="UP001197247">
    <property type="component" value="Unassembled WGS sequence"/>
</dbReference>
<dbReference type="PANTHER" id="PTHR24321">
    <property type="entry name" value="DEHYDROGENASES, SHORT CHAIN"/>
    <property type="match status" value="1"/>
</dbReference>
<dbReference type="PROSITE" id="PS00061">
    <property type="entry name" value="ADH_SHORT"/>
    <property type="match status" value="1"/>
</dbReference>
<keyword evidence="2" id="KW-0560">Oxidoreductase</keyword>
<evidence type="ECO:0000256" key="1">
    <source>
        <dbReference type="ARBA" id="ARBA00006484"/>
    </source>
</evidence>
<accession>A0ABS5TN23</accession>
<dbReference type="InterPro" id="IPR036291">
    <property type="entry name" value="NAD(P)-bd_dom_sf"/>
</dbReference>
<dbReference type="PRINTS" id="PR00081">
    <property type="entry name" value="GDHRDH"/>
</dbReference>
<dbReference type="RefSeq" id="WP_214159034.1">
    <property type="nucleotide sequence ID" value="NZ_JAHBAY010000012.1"/>
</dbReference>
<comment type="similarity">
    <text evidence="1">Belongs to the short-chain dehydrogenases/reductases (SDR) family.</text>
</comment>
<evidence type="ECO:0000313" key="3">
    <source>
        <dbReference type="EMBL" id="MBT0772501.1"/>
    </source>
</evidence>
<organism evidence="3 4">
    <name type="scientific">Kineosporia corallincola</name>
    <dbReference type="NCBI Taxonomy" id="2835133"/>
    <lineage>
        <taxon>Bacteria</taxon>
        <taxon>Bacillati</taxon>
        <taxon>Actinomycetota</taxon>
        <taxon>Actinomycetes</taxon>
        <taxon>Kineosporiales</taxon>
        <taxon>Kineosporiaceae</taxon>
        <taxon>Kineosporia</taxon>
    </lineage>
</organism>
<protein>
    <submittedName>
        <fullName evidence="3">SDR family NAD(P)-dependent oxidoreductase</fullName>
    </submittedName>
</protein>
<dbReference type="CDD" id="cd05233">
    <property type="entry name" value="SDR_c"/>
    <property type="match status" value="1"/>
</dbReference>
<name>A0ABS5TN23_9ACTN</name>
<dbReference type="PANTHER" id="PTHR24321:SF8">
    <property type="entry name" value="ESTRADIOL 17-BETA-DEHYDROGENASE 8-RELATED"/>
    <property type="match status" value="1"/>
</dbReference>
<sequence>MNITGTWNTVRATAPHLIRGGGGSIALTSSVADLVGLPFLTPYVAGKHAVTGLARTFAAELAQHHIRVNSLHPTGVETRWARWAAPSARRWRPIRGRG</sequence>